<organism evidence="4 5">
    <name type="scientific">Calocera viscosa (strain TUFC12733)</name>
    <dbReference type="NCBI Taxonomy" id="1330018"/>
    <lineage>
        <taxon>Eukaryota</taxon>
        <taxon>Fungi</taxon>
        <taxon>Dikarya</taxon>
        <taxon>Basidiomycota</taxon>
        <taxon>Agaricomycotina</taxon>
        <taxon>Dacrymycetes</taxon>
        <taxon>Dacrymycetales</taxon>
        <taxon>Dacrymycetaceae</taxon>
        <taxon>Calocera</taxon>
    </lineage>
</organism>
<evidence type="ECO:0000313" key="5">
    <source>
        <dbReference type="Proteomes" id="UP000076738"/>
    </source>
</evidence>
<dbReference type="EMBL" id="KV417301">
    <property type="protein sequence ID" value="KZO93537.1"/>
    <property type="molecule type" value="Genomic_DNA"/>
</dbReference>
<evidence type="ECO:0000259" key="3">
    <source>
        <dbReference type="Pfam" id="PF21671"/>
    </source>
</evidence>
<protein>
    <recommendedName>
        <fullName evidence="3">Protein CPL1-like domain-containing protein</fullName>
    </recommendedName>
</protein>
<evidence type="ECO:0000313" key="4">
    <source>
        <dbReference type="EMBL" id="KZO93537.1"/>
    </source>
</evidence>
<evidence type="ECO:0000256" key="1">
    <source>
        <dbReference type="SAM" id="MobiDB-lite"/>
    </source>
</evidence>
<reference evidence="4 5" key="1">
    <citation type="journal article" date="2016" name="Mol. Biol. Evol.">
        <title>Comparative Genomics of Early-Diverging Mushroom-Forming Fungi Provides Insights into the Origins of Lignocellulose Decay Capabilities.</title>
        <authorList>
            <person name="Nagy L.G."/>
            <person name="Riley R."/>
            <person name="Tritt A."/>
            <person name="Adam C."/>
            <person name="Daum C."/>
            <person name="Floudas D."/>
            <person name="Sun H."/>
            <person name="Yadav J.S."/>
            <person name="Pangilinan J."/>
            <person name="Larsson K.H."/>
            <person name="Matsuura K."/>
            <person name="Barry K."/>
            <person name="Labutti K."/>
            <person name="Kuo R."/>
            <person name="Ohm R.A."/>
            <person name="Bhattacharya S.S."/>
            <person name="Shirouzu T."/>
            <person name="Yoshinaga Y."/>
            <person name="Martin F.M."/>
            <person name="Grigoriev I.V."/>
            <person name="Hibbett D.S."/>
        </authorList>
    </citation>
    <scope>NUCLEOTIDE SEQUENCE [LARGE SCALE GENOMIC DNA]</scope>
    <source>
        <strain evidence="4 5">TUFC12733</strain>
    </source>
</reference>
<feature type="region of interest" description="Disordered" evidence="1">
    <location>
        <begin position="226"/>
        <end position="249"/>
    </location>
</feature>
<name>A0A167JFJ4_CALVF</name>
<dbReference type="AlphaFoldDB" id="A0A167JFJ4"/>
<sequence length="343" mass="34671">MVARCLVILLLNLVCLASFRSVVAQNAGGAAAAGLTACSDDATCVAAFGTGVHCAPDGYCGDAGAACSASTYCWDTCGSDGICGGVGAPCDTNDHDDYKGYKCDASNSCTGTFTQDGTNNGVCEPSGSSGSGAAAAGLVPCSTDATCTARFETGVHCAPDGYCGDAGAACSASTYCWDACGSDGICGGTGAECDTTDNDDYIGFKCAYGYTCTGTFVTDGNPTGTCTSSGPTGSQRKRRSDISDIPPGSMLEQPLCARLKETICMENGRSVCTDLRSDFMNCGACGNDCGEVEGAAVVGCVRGQCIVDICRVGWTLRGSVCIRTGATVQLQNNRIGVRTNPLL</sequence>
<accession>A0A167JFJ4</accession>
<keyword evidence="2" id="KW-0732">Signal</keyword>
<dbReference type="Proteomes" id="UP000076738">
    <property type="component" value="Unassembled WGS sequence"/>
</dbReference>
<feature type="chain" id="PRO_5007888828" description="Protein CPL1-like domain-containing protein" evidence="2">
    <location>
        <begin position="25"/>
        <end position="343"/>
    </location>
</feature>
<evidence type="ECO:0000256" key="2">
    <source>
        <dbReference type="SAM" id="SignalP"/>
    </source>
</evidence>
<dbReference type="InterPro" id="IPR048661">
    <property type="entry name" value="CPL1-like"/>
</dbReference>
<gene>
    <name evidence="4" type="ORF">CALVIDRAFT_251209</name>
</gene>
<proteinExistence type="predicted"/>
<dbReference type="Pfam" id="PF21671">
    <property type="entry name" value="CPL1-like"/>
    <property type="match status" value="1"/>
</dbReference>
<keyword evidence="5" id="KW-1185">Reference proteome</keyword>
<feature type="domain" description="Protein CPL1-like" evidence="3">
    <location>
        <begin position="272"/>
        <end position="317"/>
    </location>
</feature>
<feature type="signal peptide" evidence="2">
    <location>
        <begin position="1"/>
        <end position="24"/>
    </location>
</feature>